<dbReference type="AlphaFoldDB" id="A0A0U2VS47"/>
<dbReference type="Pfam" id="PF01250">
    <property type="entry name" value="Ribosomal_S6"/>
    <property type="match status" value="1"/>
</dbReference>
<evidence type="ECO:0000256" key="2">
    <source>
        <dbReference type="ARBA" id="ARBA00035104"/>
    </source>
</evidence>
<dbReference type="GO" id="GO:0005737">
    <property type="term" value="C:cytoplasm"/>
    <property type="evidence" value="ECO:0007669"/>
    <property type="project" value="UniProtKB-ARBA"/>
</dbReference>
<dbReference type="Proteomes" id="UP001215087">
    <property type="component" value="Unassembled WGS sequence"/>
</dbReference>
<keyword evidence="4 5" id="KW-0689">Ribosomal protein</keyword>
<dbReference type="Gene3D" id="3.30.70.60">
    <property type="match status" value="1"/>
</dbReference>
<dbReference type="Proteomes" id="UP000192391">
    <property type="component" value="Chromosome"/>
</dbReference>
<reference evidence="5" key="1">
    <citation type="journal article" date="2015" name="Genome Announc.">
        <title>Draft Genome Sequence of Chemolithoautotrophic Acetogenic Butanol-Producing Eubacterium limosum ATCC 8486.</title>
        <authorList>
            <person name="Song Y."/>
            <person name="Cho B.K."/>
        </authorList>
    </citation>
    <scope>NUCLEOTIDE SEQUENCE</scope>
    <source>
        <strain evidence="5">ATCC 8486</strain>
    </source>
</reference>
<dbReference type="EMBL" id="JAQSVD010000014">
    <property type="protein sequence ID" value="MDE1472345.1"/>
    <property type="molecule type" value="Genomic_DNA"/>
</dbReference>
<dbReference type="SUPFAM" id="SSF54995">
    <property type="entry name" value="Ribosomal protein S6"/>
    <property type="match status" value="1"/>
</dbReference>
<comment type="function">
    <text evidence="2 4">Binds together with bS18 to 16S ribosomal RNA.</text>
</comment>
<proteinExistence type="inferred from homology"/>
<dbReference type="GO" id="GO:0003735">
    <property type="term" value="F:structural constituent of ribosome"/>
    <property type="evidence" value="ECO:0007669"/>
    <property type="project" value="InterPro"/>
</dbReference>
<evidence type="ECO:0000313" key="7">
    <source>
        <dbReference type="Proteomes" id="UP000192391"/>
    </source>
</evidence>
<keyword evidence="4" id="KW-0687">Ribonucleoprotein</keyword>
<dbReference type="NCBIfam" id="TIGR00166">
    <property type="entry name" value="S6"/>
    <property type="match status" value="1"/>
</dbReference>
<reference evidence="7" key="2">
    <citation type="journal article" date="2017" name="Sci. Rep.">
        <title>Determination of the Genome and Primary Transcriptome of Syngas Fermenting Eubacterium limosum ATCC 8486.</title>
        <authorList>
            <person name="Song Y."/>
            <person name="Shin J."/>
            <person name="Jeong Y."/>
            <person name="Jin S."/>
            <person name="Lee J.K."/>
            <person name="Kim D.R."/>
            <person name="Kim S.C."/>
            <person name="Cho S."/>
            <person name="Cho B.K."/>
        </authorList>
    </citation>
    <scope>NUCLEOTIDE SEQUENCE [LARGE SCALE GENOMIC DNA]</scope>
    <source>
        <strain evidence="7">ATCC 8486</strain>
    </source>
</reference>
<dbReference type="CDD" id="cd00473">
    <property type="entry name" value="bS6"/>
    <property type="match status" value="1"/>
</dbReference>
<dbReference type="GO" id="GO:0005840">
    <property type="term" value="C:ribosome"/>
    <property type="evidence" value="ECO:0007669"/>
    <property type="project" value="UniProtKB-KW"/>
</dbReference>
<dbReference type="InterPro" id="IPR035980">
    <property type="entry name" value="Ribosomal_bS6_sf"/>
</dbReference>
<organism evidence="5 7">
    <name type="scientific">Eubacterium limosum</name>
    <dbReference type="NCBI Taxonomy" id="1736"/>
    <lineage>
        <taxon>Bacteria</taxon>
        <taxon>Bacillati</taxon>
        <taxon>Bacillota</taxon>
        <taxon>Clostridia</taxon>
        <taxon>Eubacteriales</taxon>
        <taxon>Eubacteriaceae</taxon>
        <taxon>Eubacterium</taxon>
    </lineage>
</organism>
<evidence type="ECO:0000313" key="5">
    <source>
        <dbReference type="EMBL" id="ARD64590.1"/>
    </source>
</evidence>
<gene>
    <name evidence="4 6" type="primary">rpsF</name>
    <name evidence="5" type="ORF">B2M23_03105</name>
    <name evidence="6" type="ORF">PTZ04_18980</name>
</gene>
<accession>A0A0U2VS47</accession>
<dbReference type="PANTHER" id="PTHR21011">
    <property type="entry name" value="MITOCHONDRIAL 28S RIBOSOMAL PROTEIN S6"/>
    <property type="match status" value="1"/>
</dbReference>
<dbReference type="GO" id="GO:0070181">
    <property type="term" value="F:small ribosomal subunit rRNA binding"/>
    <property type="evidence" value="ECO:0007669"/>
    <property type="project" value="TreeGrafter"/>
</dbReference>
<protein>
    <recommendedName>
        <fullName evidence="3 4">Small ribosomal subunit protein bS6</fullName>
    </recommendedName>
</protein>
<dbReference type="InterPro" id="IPR014717">
    <property type="entry name" value="Transl_elong_EF1B/ribsomal_bS6"/>
</dbReference>
<evidence type="ECO:0000256" key="1">
    <source>
        <dbReference type="ARBA" id="ARBA00009512"/>
    </source>
</evidence>
<dbReference type="OrthoDB" id="9812702at2"/>
<dbReference type="GO" id="GO:1990904">
    <property type="term" value="C:ribonucleoprotein complex"/>
    <property type="evidence" value="ECO:0007669"/>
    <property type="project" value="UniProtKB-KW"/>
</dbReference>
<dbReference type="HAMAP" id="MF_00360">
    <property type="entry name" value="Ribosomal_bS6"/>
    <property type="match status" value="1"/>
</dbReference>
<reference evidence="6 8" key="4">
    <citation type="submission" date="2023-02" db="EMBL/GenBank/DDBJ databases">
        <title>Comparative genome analysis of Eubacterium limosum species.</title>
        <authorList>
            <person name="Bak J.E."/>
        </authorList>
    </citation>
    <scope>NUCLEOTIDE SEQUENCE [LARGE SCALE GENOMIC DNA]</scope>
    <source>
        <strain evidence="6 8">KGMB01548</strain>
    </source>
</reference>
<keyword evidence="8" id="KW-1185">Reference proteome</keyword>
<dbReference type="KEGG" id="elim:B2M23_03105"/>
<dbReference type="GO" id="GO:0006412">
    <property type="term" value="P:translation"/>
    <property type="evidence" value="ECO:0007669"/>
    <property type="project" value="UniProtKB-UniRule"/>
</dbReference>
<keyword evidence="4" id="KW-0699">rRNA-binding</keyword>
<dbReference type="PANTHER" id="PTHR21011:SF1">
    <property type="entry name" value="SMALL RIBOSOMAL SUBUNIT PROTEIN BS6M"/>
    <property type="match status" value="1"/>
</dbReference>
<dbReference type="InterPro" id="IPR000529">
    <property type="entry name" value="Ribosomal_bS6"/>
</dbReference>
<evidence type="ECO:0000313" key="6">
    <source>
        <dbReference type="EMBL" id="MDE1472345.1"/>
    </source>
</evidence>
<sequence length="95" mass="11076">MRAYETVFVLQPELEKEVTDSWIEKVKGAIAAAGEVGTVDEWGKRKLAYEIDKKYTEGYYVVIEFKAEQSVLDSLDYLFKMNEEFIRSIIVKKEK</sequence>
<evidence type="ECO:0000313" key="8">
    <source>
        <dbReference type="Proteomes" id="UP001215087"/>
    </source>
</evidence>
<dbReference type="InterPro" id="IPR020814">
    <property type="entry name" value="Ribosomal_S6_plastid/chlpt"/>
</dbReference>
<keyword evidence="4" id="KW-0694">RNA-binding</keyword>
<evidence type="ECO:0000256" key="4">
    <source>
        <dbReference type="HAMAP-Rule" id="MF_00360"/>
    </source>
</evidence>
<dbReference type="RefSeq" id="WP_013382826.1">
    <property type="nucleotide sequence ID" value="NZ_CP019962.1"/>
</dbReference>
<comment type="similarity">
    <text evidence="1 4">Belongs to the bacterial ribosomal protein bS6 family.</text>
</comment>
<name>A0A0U2VS47_EUBLI</name>
<dbReference type="GeneID" id="68365329"/>
<evidence type="ECO:0000256" key="3">
    <source>
        <dbReference type="ARBA" id="ARBA00035294"/>
    </source>
</evidence>
<reference evidence="5" key="3">
    <citation type="submission" date="2017-02" db="EMBL/GenBank/DDBJ databases">
        <title>Integrative analysis reveals regulation of autotrophic growth of syngas fermenting bacteria at the translational level.</title>
        <authorList>
            <person name="Song Y."/>
            <person name="Shin J."/>
            <person name="Jeong Y."/>
            <person name="Jin S."/>
            <person name="Kim D.R."/>
            <person name="Kim S.C."/>
            <person name="Cho S."/>
            <person name="Cho B.-K."/>
        </authorList>
    </citation>
    <scope>NUCLEOTIDE SEQUENCE</scope>
    <source>
        <strain evidence="5">ATCC 8486</strain>
    </source>
</reference>
<dbReference type="EMBL" id="CP019962">
    <property type="protein sequence ID" value="ARD64590.1"/>
    <property type="molecule type" value="Genomic_DNA"/>
</dbReference>